<dbReference type="AlphaFoldDB" id="A0A7J0EF93"/>
<keyword evidence="2" id="KW-0472">Membrane</keyword>
<accession>A0A7J0EF93</accession>
<organism evidence="3 4">
    <name type="scientific">Actinidia rufa</name>
    <dbReference type="NCBI Taxonomy" id="165716"/>
    <lineage>
        <taxon>Eukaryota</taxon>
        <taxon>Viridiplantae</taxon>
        <taxon>Streptophyta</taxon>
        <taxon>Embryophyta</taxon>
        <taxon>Tracheophyta</taxon>
        <taxon>Spermatophyta</taxon>
        <taxon>Magnoliopsida</taxon>
        <taxon>eudicotyledons</taxon>
        <taxon>Gunneridae</taxon>
        <taxon>Pentapetalae</taxon>
        <taxon>asterids</taxon>
        <taxon>Ericales</taxon>
        <taxon>Actinidiaceae</taxon>
        <taxon>Actinidia</taxon>
    </lineage>
</organism>
<evidence type="ECO:0000256" key="2">
    <source>
        <dbReference type="SAM" id="Phobius"/>
    </source>
</evidence>
<dbReference type="Proteomes" id="UP000585474">
    <property type="component" value="Unassembled WGS sequence"/>
</dbReference>
<evidence type="ECO:0000256" key="1">
    <source>
        <dbReference type="SAM" id="MobiDB-lite"/>
    </source>
</evidence>
<evidence type="ECO:0000313" key="4">
    <source>
        <dbReference type="Proteomes" id="UP000585474"/>
    </source>
</evidence>
<dbReference type="EMBL" id="BJWL01000003">
    <property type="protein sequence ID" value="GFY84307.1"/>
    <property type="molecule type" value="Genomic_DNA"/>
</dbReference>
<name>A0A7J0EF93_9ERIC</name>
<evidence type="ECO:0000313" key="3">
    <source>
        <dbReference type="EMBL" id="GFY84307.1"/>
    </source>
</evidence>
<dbReference type="GO" id="GO:0016787">
    <property type="term" value="F:hydrolase activity"/>
    <property type="evidence" value="ECO:0007669"/>
    <property type="project" value="UniProtKB-KW"/>
</dbReference>
<keyword evidence="2" id="KW-0812">Transmembrane</keyword>
<sequence>MDSDLSLYTRLPAHPGTVDARLLHQHLKALARIFFSVFLLSCFVALILNHGPPNNFSRDNQLPKSPSPPPSRGVSQGCRRRHSGNIPVWIQSTIGQMLCWLGKEQLSIFSPKRIG</sequence>
<keyword evidence="3" id="KW-0378">Hydrolase</keyword>
<reference evidence="3 4" key="1">
    <citation type="submission" date="2019-07" db="EMBL/GenBank/DDBJ databases">
        <title>De Novo Assembly of kiwifruit Actinidia rufa.</title>
        <authorList>
            <person name="Sugita-Konishi S."/>
            <person name="Sato K."/>
            <person name="Mori E."/>
            <person name="Abe Y."/>
            <person name="Kisaki G."/>
            <person name="Hamano K."/>
            <person name="Suezawa K."/>
            <person name="Otani M."/>
            <person name="Fukuda T."/>
            <person name="Manabe T."/>
            <person name="Gomi K."/>
            <person name="Tabuchi M."/>
            <person name="Akimitsu K."/>
            <person name="Kataoka I."/>
        </authorList>
    </citation>
    <scope>NUCLEOTIDE SEQUENCE [LARGE SCALE GENOMIC DNA]</scope>
    <source>
        <strain evidence="4">cv. Fuchu</strain>
    </source>
</reference>
<gene>
    <name evidence="3" type="ORF">Acr_03g0010810</name>
</gene>
<keyword evidence="2" id="KW-1133">Transmembrane helix</keyword>
<comment type="caution">
    <text evidence="3">The sequence shown here is derived from an EMBL/GenBank/DDBJ whole genome shotgun (WGS) entry which is preliminary data.</text>
</comment>
<protein>
    <submittedName>
        <fullName evidence="3">Glycosyl hydrolases family 32 protein</fullName>
    </submittedName>
</protein>
<feature type="transmembrane region" description="Helical" evidence="2">
    <location>
        <begin position="29"/>
        <end position="48"/>
    </location>
</feature>
<keyword evidence="4" id="KW-1185">Reference proteome</keyword>
<feature type="region of interest" description="Disordered" evidence="1">
    <location>
        <begin position="56"/>
        <end position="80"/>
    </location>
</feature>
<proteinExistence type="predicted"/>